<feature type="compositionally biased region" description="Basic residues" evidence="2">
    <location>
        <begin position="179"/>
        <end position="190"/>
    </location>
</feature>
<feature type="compositionally biased region" description="Basic and acidic residues" evidence="2">
    <location>
        <begin position="1"/>
        <end position="11"/>
    </location>
</feature>
<evidence type="ECO:0000256" key="1">
    <source>
        <dbReference type="SAM" id="Coils"/>
    </source>
</evidence>
<keyword evidence="1" id="KW-0175">Coiled coil</keyword>
<gene>
    <name evidence="3" type="ORF">LENED_007530</name>
</gene>
<name>A0A1Q3EEQ9_LENED</name>
<dbReference type="AlphaFoldDB" id="A0A1Q3EEQ9"/>
<feature type="region of interest" description="Disordered" evidence="2">
    <location>
        <begin position="1"/>
        <end position="24"/>
    </location>
</feature>
<sequence>MSNRNKLETRNSDTNTVNETASLTPDAKETILNNFEVHSEIPTVIKYDPGLQTGREALQNLLDAKDAESVHAPLHVQYPPSLEQKTSSEEVQSAKMKASGGKGSVAEKTAEFLVLKDSEHQVENKYLPNDEENFQTFNQFSRPHKNLAWTQVMKPNSSKAENAALEQSLKTEVSASKSAQKRFQTKRMKTRRDEKTAEQQTPETKIITSSPVEERFEAKCTELGMVQKEKAVIEKSMDGTRIGLNIMKQELDELQSRHADLQSLFGTARNDSSKKMRDKDIEIESLSKEKAAAEQLLEAKILALEEAEKEFEKKNAESKATREEEKAAVEQALEAKNHALKAVEKKFEVKCTELSELQQENAALSESIQRVL</sequence>
<evidence type="ECO:0000313" key="3">
    <source>
        <dbReference type="EMBL" id="GAW05658.1"/>
    </source>
</evidence>
<keyword evidence="4" id="KW-1185">Reference proteome</keyword>
<evidence type="ECO:0000313" key="4">
    <source>
        <dbReference type="Proteomes" id="UP000188533"/>
    </source>
</evidence>
<reference evidence="3 4" key="1">
    <citation type="submission" date="2016-08" db="EMBL/GenBank/DDBJ databases">
        <authorList>
            <consortium name="Lentinula edodes genome sequencing consortium"/>
            <person name="Sakamoto Y."/>
            <person name="Nakade K."/>
            <person name="Sato S."/>
            <person name="Yoshida Y."/>
            <person name="Miyazaki K."/>
            <person name="Natsume S."/>
            <person name="Konno N."/>
        </authorList>
    </citation>
    <scope>NUCLEOTIDE SEQUENCE [LARGE SCALE GENOMIC DNA]</scope>
    <source>
        <strain evidence="3 4">NBRC 111202</strain>
    </source>
</reference>
<feature type="region of interest" description="Disordered" evidence="2">
    <location>
        <begin position="172"/>
        <end position="204"/>
    </location>
</feature>
<evidence type="ECO:0000256" key="2">
    <source>
        <dbReference type="SAM" id="MobiDB-lite"/>
    </source>
</evidence>
<organism evidence="3 4">
    <name type="scientific">Lentinula edodes</name>
    <name type="common">Shiitake mushroom</name>
    <name type="synonym">Lentinus edodes</name>
    <dbReference type="NCBI Taxonomy" id="5353"/>
    <lineage>
        <taxon>Eukaryota</taxon>
        <taxon>Fungi</taxon>
        <taxon>Dikarya</taxon>
        <taxon>Basidiomycota</taxon>
        <taxon>Agaricomycotina</taxon>
        <taxon>Agaricomycetes</taxon>
        <taxon>Agaricomycetidae</taxon>
        <taxon>Agaricales</taxon>
        <taxon>Marasmiineae</taxon>
        <taxon>Omphalotaceae</taxon>
        <taxon>Lentinula</taxon>
    </lineage>
</organism>
<accession>A0A1Q3EEQ9</accession>
<protein>
    <submittedName>
        <fullName evidence="3">Uncharacterized protein</fullName>
    </submittedName>
</protein>
<feature type="coiled-coil region" evidence="1">
    <location>
        <begin position="244"/>
        <end position="360"/>
    </location>
</feature>
<reference evidence="3 4" key="2">
    <citation type="submission" date="2017-02" db="EMBL/GenBank/DDBJ databases">
        <title>A genome survey and senescence transcriptome analysis in Lentinula edodes.</title>
        <authorList>
            <person name="Sakamoto Y."/>
            <person name="Nakade K."/>
            <person name="Sato S."/>
            <person name="Yoshida Y."/>
            <person name="Miyazaki K."/>
            <person name="Natsume S."/>
            <person name="Konno N."/>
        </authorList>
    </citation>
    <scope>NUCLEOTIDE SEQUENCE [LARGE SCALE GENOMIC DNA]</scope>
    <source>
        <strain evidence="3 4">NBRC 111202</strain>
    </source>
</reference>
<dbReference type="Proteomes" id="UP000188533">
    <property type="component" value="Unassembled WGS sequence"/>
</dbReference>
<proteinExistence type="predicted"/>
<dbReference type="EMBL" id="BDGU01000259">
    <property type="protein sequence ID" value="GAW05658.1"/>
    <property type="molecule type" value="Genomic_DNA"/>
</dbReference>
<comment type="caution">
    <text evidence="3">The sequence shown here is derived from an EMBL/GenBank/DDBJ whole genome shotgun (WGS) entry which is preliminary data.</text>
</comment>
<feature type="compositionally biased region" description="Polar residues" evidence="2">
    <location>
        <begin position="12"/>
        <end position="23"/>
    </location>
</feature>